<dbReference type="GO" id="GO:0071949">
    <property type="term" value="F:FAD binding"/>
    <property type="evidence" value="ECO:0007669"/>
    <property type="project" value="InterPro"/>
</dbReference>
<evidence type="ECO:0000313" key="7">
    <source>
        <dbReference type="Proteomes" id="UP000749646"/>
    </source>
</evidence>
<accession>A0A9P6MK83</accession>
<dbReference type="EMBL" id="JAAAHW010000110">
    <property type="protein sequence ID" value="KAG0006471.1"/>
    <property type="molecule type" value="Genomic_DNA"/>
</dbReference>
<keyword evidence="3" id="KW-0274">FAD</keyword>
<evidence type="ECO:0000259" key="5">
    <source>
        <dbReference type="Pfam" id="PF01494"/>
    </source>
</evidence>
<evidence type="ECO:0000256" key="3">
    <source>
        <dbReference type="ARBA" id="ARBA00022827"/>
    </source>
</evidence>
<dbReference type="PANTHER" id="PTHR47356:SF2">
    <property type="entry name" value="FAD-BINDING DOMAIN-CONTAINING PROTEIN-RELATED"/>
    <property type="match status" value="1"/>
</dbReference>
<dbReference type="PANTHER" id="PTHR47356">
    <property type="entry name" value="FAD-DEPENDENT MONOOXYGENASE ASQG-RELATED"/>
    <property type="match status" value="1"/>
</dbReference>
<comment type="caution">
    <text evidence="6">The sequence shown here is derived from an EMBL/GenBank/DDBJ whole genome shotgun (WGS) entry which is preliminary data.</text>
</comment>
<reference evidence="6" key="1">
    <citation type="journal article" date="2020" name="Fungal Divers.">
        <title>Resolving the Mortierellaceae phylogeny through synthesis of multi-gene phylogenetics and phylogenomics.</title>
        <authorList>
            <person name="Vandepol N."/>
            <person name="Liber J."/>
            <person name="Desiro A."/>
            <person name="Na H."/>
            <person name="Kennedy M."/>
            <person name="Barry K."/>
            <person name="Grigoriev I.V."/>
            <person name="Miller A.N."/>
            <person name="O'Donnell K."/>
            <person name="Stajich J.E."/>
            <person name="Bonito G."/>
        </authorList>
    </citation>
    <scope>NUCLEOTIDE SEQUENCE</scope>
    <source>
        <strain evidence="6">MES-2147</strain>
    </source>
</reference>
<sequence>MSRETFKPKILIIGCGLAGLSLAAILEHAKIPYELFDKAKELRPLGSAISIGPAVMPMFTQLGIMEQVQAKGKLMTESFLTNEKLELLTHLDFHTEAVERPALQGILLSLIPKHKIHLNKRVLSFCETGEGVMIRTSDNKTHHGNILVGADGPYSSVRQTMYQKMDKEGKLPSVDKKPFKYSTICLVGQTYPLDEATYAHVEDDVCRYEMVICDDRPLCCCTFTTAEKTVCWMVFEILDQESNDKNDNFRSTEWGPEAAESMCNQVRNLRLRENLVLGDLIDKTPKNVICKVMLEEKIFKSWVYGRTVLIGDGNDLHGQVLRKVMHNMPLKLWHLVRDEVSAYRPQISFLPLVEDRGTKGPAKQPSLKKTQV</sequence>
<dbReference type="Pfam" id="PF01494">
    <property type="entry name" value="FAD_binding_3"/>
    <property type="match status" value="1"/>
</dbReference>
<dbReference type="InterPro" id="IPR050562">
    <property type="entry name" value="FAD_mOase_fung"/>
</dbReference>
<feature type="domain" description="FAD-binding" evidence="5">
    <location>
        <begin position="9"/>
        <end position="171"/>
    </location>
</feature>
<dbReference type="InterPro" id="IPR036188">
    <property type="entry name" value="FAD/NAD-bd_sf"/>
</dbReference>
<evidence type="ECO:0000256" key="1">
    <source>
        <dbReference type="ARBA" id="ARBA00007992"/>
    </source>
</evidence>
<dbReference type="Gene3D" id="3.50.50.60">
    <property type="entry name" value="FAD/NAD(P)-binding domain"/>
    <property type="match status" value="1"/>
</dbReference>
<keyword evidence="4" id="KW-0560">Oxidoreductase</keyword>
<proteinExistence type="inferred from homology"/>
<organism evidence="6 7">
    <name type="scientific">Modicella reniformis</name>
    <dbReference type="NCBI Taxonomy" id="1440133"/>
    <lineage>
        <taxon>Eukaryota</taxon>
        <taxon>Fungi</taxon>
        <taxon>Fungi incertae sedis</taxon>
        <taxon>Mucoromycota</taxon>
        <taxon>Mortierellomycotina</taxon>
        <taxon>Mortierellomycetes</taxon>
        <taxon>Mortierellales</taxon>
        <taxon>Mortierellaceae</taxon>
        <taxon>Modicella</taxon>
    </lineage>
</organism>
<dbReference type="AlphaFoldDB" id="A0A9P6MK83"/>
<dbReference type="OrthoDB" id="655030at2759"/>
<protein>
    <recommendedName>
        <fullName evidence="5">FAD-binding domain-containing protein</fullName>
    </recommendedName>
</protein>
<dbReference type="GO" id="GO:0004497">
    <property type="term" value="F:monooxygenase activity"/>
    <property type="evidence" value="ECO:0007669"/>
    <property type="project" value="InterPro"/>
</dbReference>
<evidence type="ECO:0000256" key="4">
    <source>
        <dbReference type="ARBA" id="ARBA00023002"/>
    </source>
</evidence>
<evidence type="ECO:0000313" key="6">
    <source>
        <dbReference type="EMBL" id="KAG0006471.1"/>
    </source>
</evidence>
<dbReference type="SUPFAM" id="SSF51905">
    <property type="entry name" value="FAD/NAD(P)-binding domain"/>
    <property type="match status" value="1"/>
</dbReference>
<gene>
    <name evidence="6" type="ORF">BGZ65_007554</name>
</gene>
<keyword evidence="2" id="KW-0285">Flavoprotein</keyword>
<name>A0A9P6MK83_9FUNG</name>
<dbReference type="PRINTS" id="PR00420">
    <property type="entry name" value="RNGMNOXGNASE"/>
</dbReference>
<dbReference type="Proteomes" id="UP000749646">
    <property type="component" value="Unassembled WGS sequence"/>
</dbReference>
<comment type="similarity">
    <text evidence="1">Belongs to the paxM FAD-dependent monooxygenase family.</text>
</comment>
<dbReference type="InterPro" id="IPR002938">
    <property type="entry name" value="FAD-bd"/>
</dbReference>
<keyword evidence="7" id="KW-1185">Reference proteome</keyword>
<evidence type="ECO:0000256" key="2">
    <source>
        <dbReference type="ARBA" id="ARBA00022630"/>
    </source>
</evidence>